<dbReference type="SMART" id="SM00448">
    <property type="entry name" value="REC"/>
    <property type="match status" value="1"/>
</dbReference>
<dbReference type="SUPFAM" id="SSF52172">
    <property type="entry name" value="CheY-like"/>
    <property type="match status" value="1"/>
</dbReference>
<dbReference type="EMBL" id="VLKY01000011">
    <property type="protein sequence ID" value="TWI52576.1"/>
    <property type="molecule type" value="Genomic_DNA"/>
</dbReference>
<dbReference type="InterPro" id="IPR050595">
    <property type="entry name" value="Bact_response_regulator"/>
</dbReference>
<reference evidence="4 5" key="1">
    <citation type="journal article" date="2015" name="Stand. Genomic Sci.">
        <title>Genomic Encyclopedia of Bacterial and Archaeal Type Strains, Phase III: the genomes of soil and plant-associated and newly described type strains.</title>
        <authorList>
            <person name="Whitman W.B."/>
            <person name="Woyke T."/>
            <person name="Klenk H.P."/>
            <person name="Zhou Y."/>
            <person name="Lilburn T.G."/>
            <person name="Beck B.J."/>
            <person name="De Vos P."/>
            <person name="Vandamme P."/>
            <person name="Eisen J.A."/>
            <person name="Garrity G."/>
            <person name="Hugenholtz P."/>
            <person name="Kyrpides N.C."/>
        </authorList>
    </citation>
    <scope>NUCLEOTIDE SEQUENCE [LARGE SCALE GENOMIC DNA]</scope>
    <source>
        <strain evidence="4 5">CGMCC 1.6858</strain>
    </source>
</reference>
<dbReference type="PANTHER" id="PTHR44591:SF3">
    <property type="entry name" value="RESPONSE REGULATORY DOMAIN-CONTAINING PROTEIN"/>
    <property type="match status" value="1"/>
</dbReference>
<protein>
    <submittedName>
        <fullName evidence="4">Two-component system phosphate regulon response regulator PhoB/two-component system response regulator GlrR</fullName>
    </submittedName>
</protein>
<dbReference type="Proteomes" id="UP000316905">
    <property type="component" value="Unassembled WGS sequence"/>
</dbReference>
<dbReference type="OrthoDB" id="7004624at2"/>
<keyword evidence="5" id="KW-1185">Reference proteome</keyword>
<evidence type="ECO:0000256" key="1">
    <source>
        <dbReference type="ARBA" id="ARBA00022553"/>
    </source>
</evidence>
<organism evidence="4 5">
    <name type="scientific">Pseudomonas duriflava</name>
    <dbReference type="NCBI Taxonomy" id="459528"/>
    <lineage>
        <taxon>Bacteria</taxon>
        <taxon>Pseudomonadati</taxon>
        <taxon>Pseudomonadota</taxon>
        <taxon>Gammaproteobacteria</taxon>
        <taxon>Pseudomonadales</taxon>
        <taxon>Pseudomonadaceae</taxon>
        <taxon>Pseudomonas</taxon>
    </lineage>
</organism>
<dbReference type="InterPro" id="IPR011006">
    <property type="entry name" value="CheY-like_superfamily"/>
</dbReference>
<sequence>MILIVDDDSNLAENCSMLLEAYGYEVSTALSGEEALLQIKERQPDLLISDCCMPDLTGLELSQRLNATPSGSPFPILLMSGSLQCQVAATVKSYDAFIKKPFLAESLLSKVQALLARNFLSRREGTQENK</sequence>
<evidence type="ECO:0000256" key="2">
    <source>
        <dbReference type="PROSITE-ProRule" id="PRU00169"/>
    </source>
</evidence>
<evidence type="ECO:0000313" key="4">
    <source>
        <dbReference type="EMBL" id="TWI52576.1"/>
    </source>
</evidence>
<dbReference type="RefSeq" id="WP_158635447.1">
    <property type="nucleotide sequence ID" value="NZ_VLKY01000011.1"/>
</dbReference>
<dbReference type="GO" id="GO:0000160">
    <property type="term" value="P:phosphorelay signal transduction system"/>
    <property type="evidence" value="ECO:0007669"/>
    <property type="project" value="InterPro"/>
</dbReference>
<name>A0A562Q971_9PSED</name>
<dbReference type="Gene3D" id="3.40.50.2300">
    <property type="match status" value="1"/>
</dbReference>
<dbReference type="PANTHER" id="PTHR44591">
    <property type="entry name" value="STRESS RESPONSE REGULATOR PROTEIN 1"/>
    <property type="match status" value="1"/>
</dbReference>
<comment type="caution">
    <text evidence="4">The sequence shown here is derived from an EMBL/GenBank/DDBJ whole genome shotgun (WGS) entry which is preliminary data.</text>
</comment>
<evidence type="ECO:0000259" key="3">
    <source>
        <dbReference type="PROSITE" id="PS50110"/>
    </source>
</evidence>
<dbReference type="PROSITE" id="PS50110">
    <property type="entry name" value="RESPONSE_REGULATORY"/>
    <property type="match status" value="1"/>
</dbReference>
<accession>A0A562Q971</accession>
<dbReference type="AlphaFoldDB" id="A0A562Q971"/>
<feature type="modified residue" description="4-aspartylphosphate" evidence="2">
    <location>
        <position position="50"/>
    </location>
</feature>
<dbReference type="InterPro" id="IPR001789">
    <property type="entry name" value="Sig_transdc_resp-reg_receiver"/>
</dbReference>
<dbReference type="Pfam" id="PF00072">
    <property type="entry name" value="Response_reg"/>
    <property type="match status" value="1"/>
</dbReference>
<feature type="domain" description="Response regulatory" evidence="3">
    <location>
        <begin position="1"/>
        <end position="115"/>
    </location>
</feature>
<keyword evidence="1 2" id="KW-0597">Phosphoprotein</keyword>
<gene>
    <name evidence="4" type="ORF">IQ22_03346</name>
</gene>
<proteinExistence type="predicted"/>
<evidence type="ECO:0000313" key="5">
    <source>
        <dbReference type="Proteomes" id="UP000316905"/>
    </source>
</evidence>